<evidence type="ECO:0000313" key="4">
    <source>
        <dbReference type="Proteomes" id="UP000224871"/>
    </source>
</evidence>
<reference evidence="2" key="1">
    <citation type="submission" date="2016-12" db="EMBL/GenBank/DDBJ databases">
        <authorList>
            <person name="Song W.-J."/>
            <person name="Kurnit D.M."/>
        </authorList>
    </citation>
    <scope>NUCLEOTIDE SEQUENCE [LARGE SCALE GENOMIC DNA]</scope>
    <source>
        <strain evidence="2">HGB1681</strain>
    </source>
</reference>
<organism evidence="2 3">
    <name type="scientific">Xenorhabdus innexi</name>
    <dbReference type="NCBI Taxonomy" id="290109"/>
    <lineage>
        <taxon>Bacteria</taxon>
        <taxon>Pseudomonadati</taxon>
        <taxon>Pseudomonadota</taxon>
        <taxon>Gammaproteobacteria</taxon>
        <taxon>Enterobacterales</taxon>
        <taxon>Morganellaceae</taxon>
        <taxon>Xenorhabdus</taxon>
    </lineage>
</organism>
<gene>
    <name evidence="1" type="ORF">Xinn_01161</name>
    <name evidence="2" type="ORF">XIS1_900060</name>
</gene>
<keyword evidence="4" id="KW-1185">Reference proteome</keyword>
<sequence length="167" mass="18889">MSLSGITSCDDVLYEYWTTGEVTAKKTTTQDRTPLRGLVNTLIGKYGVSSKKLYQMVHHEFGIKHINELTGEQLPSAIEYLATKAVEGEFLGKEEIPIFHGYTGFTGRLLMELKNGEVHCTQMLTPQHHVATLNDFTEMTQRAGYLMIHEEDMRPMMKALQGYKLSV</sequence>
<accession>A0A1N6N1R6</accession>
<evidence type="ECO:0000313" key="1">
    <source>
        <dbReference type="EMBL" id="PHM37194.1"/>
    </source>
</evidence>
<dbReference type="EMBL" id="FTLG01000237">
    <property type="protein sequence ID" value="SIP75025.1"/>
    <property type="molecule type" value="Genomic_DNA"/>
</dbReference>
<evidence type="ECO:0000313" key="3">
    <source>
        <dbReference type="Proteomes" id="UP000196435"/>
    </source>
</evidence>
<protein>
    <submittedName>
        <fullName evidence="1">Antirepressor</fullName>
    </submittedName>
</protein>
<evidence type="ECO:0000313" key="2">
    <source>
        <dbReference type="EMBL" id="SIP75025.1"/>
    </source>
</evidence>
<dbReference type="AlphaFoldDB" id="A0A1N6N1R6"/>
<dbReference type="Proteomes" id="UP000196435">
    <property type="component" value="Unassembled WGS sequence"/>
</dbReference>
<reference evidence="3" key="2">
    <citation type="submission" date="2016-12" db="EMBL/GenBank/DDBJ databases">
        <authorList>
            <person name="Gaudriault S."/>
        </authorList>
    </citation>
    <scope>NUCLEOTIDE SEQUENCE [LARGE SCALE GENOMIC DNA]</scope>
    <source>
        <strain evidence="3">HGB1681 (deposited as PTA-6826 in the American Type Culture Collection)</strain>
    </source>
</reference>
<dbReference type="Proteomes" id="UP000224871">
    <property type="component" value="Unassembled WGS sequence"/>
</dbReference>
<proteinExistence type="predicted"/>
<name>A0A1N6N1R6_9GAMM</name>
<reference evidence="1 4" key="3">
    <citation type="journal article" date="2017" name="Nat. Microbiol.">
        <title>Natural product diversity associated with the nematode symbionts Photorhabdus and Xenorhabdus.</title>
        <authorList>
            <person name="Tobias N.J."/>
            <person name="Wolff H."/>
            <person name="Djahanschiri B."/>
            <person name="Grundmann F."/>
            <person name="Kronenwerth M."/>
            <person name="Shi Y.M."/>
            <person name="Simonyi S."/>
            <person name="Grun P."/>
            <person name="Shapiro-Ilan D."/>
            <person name="Pidot S.J."/>
            <person name="Stinear T.P."/>
            <person name="Ebersberger I."/>
            <person name="Bode H.B."/>
        </authorList>
    </citation>
    <scope>NUCLEOTIDE SEQUENCE [LARGE SCALE GENOMIC DNA]</scope>
    <source>
        <strain evidence="1 4">DSM 16336</strain>
    </source>
</reference>
<dbReference type="EMBL" id="NIBU01000009">
    <property type="protein sequence ID" value="PHM37194.1"/>
    <property type="molecule type" value="Genomic_DNA"/>
</dbReference>